<dbReference type="SMART" id="SM00028">
    <property type="entry name" value="TPR"/>
    <property type="match status" value="2"/>
</dbReference>
<gene>
    <name evidence="1" type="ORF">METZ01_LOCUS72955</name>
</gene>
<dbReference type="Gene3D" id="1.25.40.10">
    <property type="entry name" value="Tetratricopeptide repeat domain"/>
    <property type="match status" value="1"/>
</dbReference>
<proteinExistence type="predicted"/>
<dbReference type="InterPro" id="IPR019734">
    <property type="entry name" value="TPR_rpt"/>
</dbReference>
<dbReference type="EMBL" id="UINC01005249">
    <property type="protein sequence ID" value="SVA20101.1"/>
    <property type="molecule type" value="Genomic_DNA"/>
</dbReference>
<dbReference type="PROSITE" id="PS50005">
    <property type="entry name" value="TPR"/>
    <property type="match status" value="1"/>
</dbReference>
<dbReference type="InterPro" id="IPR011990">
    <property type="entry name" value="TPR-like_helical_dom_sf"/>
</dbReference>
<dbReference type="Pfam" id="PF14559">
    <property type="entry name" value="TPR_19"/>
    <property type="match status" value="1"/>
</dbReference>
<accession>A0A381TXC1</accession>
<name>A0A381TXC1_9ZZZZ</name>
<evidence type="ECO:0000313" key="1">
    <source>
        <dbReference type="EMBL" id="SVA20101.1"/>
    </source>
</evidence>
<protein>
    <submittedName>
        <fullName evidence="1">Uncharacterized protein</fullName>
    </submittedName>
</protein>
<reference evidence="1" key="1">
    <citation type="submission" date="2018-05" db="EMBL/GenBank/DDBJ databases">
        <authorList>
            <person name="Lanie J.A."/>
            <person name="Ng W.-L."/>
            <person name="Kazmierczak K.M."/>
            <person name="Andrzejewski T.M."/>
            <person name="Davidsen T.M."/>
            <person name="Wayne K.J."/>
            <person name="Tettelin H."/>
            <person name="Glass J.I."/>
            <person name="Rusch D."/>
            <person name="Podicherti R."/>
            <person name="Tsui H.-C.T."/>
            <person name="Winkler M.E."/>
        </authorList>
    </citation>
    <scope>NUCLEOTIDE SEQUENCE</scope>
</reference>
<dbReference type="AlphaFoldDB" id="A0A381TXC1"/>
<organism evidence="1">
    <name type="scientific">marine metagenome</name>
    <dbReference type="NCBI Taxonomy" id="408172"/>
    <lineage>
        <taxon>unclassified sequences</taxon>
        <taxon>metagenomes</taxon>
        <taxon>ecological metagenomes</taxon>
    </lineage>
</organism>
<sequence length="93" mass="10502">MNFLKAIQYNPDHVFAMHNMANIAIIEKDFDMAENYSKRVIAYDPSFSASYGTLATISLERGKNDEAKAFLHKLISLEPNNQQAASMLKGLNY</sequence>
<dbReference type="SUPFAM" id="SSF48452">
    <property type="entry name" value="TPR-like"/>
    <property type="match status" value="1"/>
</dbReference>